<feature type="domain" description="HTH cro/C1-type" evidence="2">
    <location>
        <begin position="105"/>
        <end position="159"/>
    </location>
</feature>
<dbReference type="GO" id="GO:0005829">
    <property type="term" value="C:cytosol"/>
    <property type="evidence" value="ECO:0007669"/>
    <property type="project" value="TreeGrafter"/>
</dbReference>
<keyword evidence="1" id="KW-0238">DNA-binding</keyword>
<name>A0A0P6X5Y5_9CHLR</name>
<evidence type="ECO:0000256" key="1">
    <source>
        <dbReference type="ARBA" id="ARBA00023125"/>
    </source>
</evidence>
<reference evidence="3 4" key="1">
    <citation type="submission" date="2015-07" db="EMBL/GenBank/DDBJ databases">
        <title>Genome sequence of Levilinea saccharolytica DSM 16555.</title>
        <authorList>
            <person name="Hemp J."/>
            <person name="Ward L.M."/>
            <person name="Pace L.A."/>
            <person name="Fischer W.W."/>
        </authorList>
    </citation>
    <scope>NUCLEOTIDE SEQUENCE [LARGE SCALE GENOMIC DNA]</scope>
    <source>
        <strain evidence="3 4">KIBI-1</strain>
    </source>
</reference>
<dbReference type="SMART" id="SM00530">
    <property type="entry name" value="HTH_XRE"/>
    <property type="match status" value="2"/>
</dbReference>
<dbReference type="PROSITE" id="PS50943">
    <property type="entry name" value="HTH_CROC1"/>
    <property type="match status" value="2"/>
</dbReference>
<evidence type="ECO:0000313" key="4">
    <source>
        <dbReference type="Proteomes" id="UP000050501"/>
    </source>
</evidence>
<dbReference type="PANTHER" id="PTHR46797:SF1">
    <property type="entry name" value="METHYLPHOSPHONATE SYNTHASE"/>
    <property type="match status" value="1"/>
</dbReference>
<evidence type="ECO:0000259" key="2">
    <source>
        <dbReference type="PROSITE" id="PS50943"/>
    </source>
</evidence>
<dbReference type="GO" id="GO:0003677">
    <property type="term" value="F:DNA binding"/>
    <property type="evidence" value="ECO:0007669"/>
    <property type="project" value="UniProtKB-KW"/>
</dbReference>
<dbReference type="EMBL" id="LGCM01000065">
    <property type="protein sequence ID" value="KPL75597.1"/>
    <property type="molecule type" value="Genomic_DNA"/>
</dbReference>
<dbReference type="InterPro" id="IPR001387">
    <property type="entry name" value="Cro/C1-type_HTH"/>
</dbReference>
<dbReference type="Pfam" id="PF13560">
    <property type="entry name" value="HTH_31"/>
    <property type="match status" value="2"/>
</dbReference>
<dbReference type="SUPFAM" id="SSF47413">
    <property type="entry name" value="lambda repressor-like DNA-binding domains"/>
    <property type="match status" value="2"/>
</dbReference>
<dbReference type="InterPro" id="IPR050807">
    <property type="entry name" value="TransReg_Diox_bact_type"/>
</dbReference>
<evidence type="ECO:0000313" key="3">
    <source>
        <dbReference type="EMBL" id="KPL75597.1"/>
    </source>
</evidence>
<comment type="caution">
    <text evidence="3">The sequence shown here is derived from an EMBL/GenBank/DDBJ whole genome shotgun (WGS) entry which is preliminary data.</text>
</comment>
<dbReference type="GO" id="GO:0003700">
    <property type="term" value="F:DNA-binding transcription factor activity"/>
    <property type="evidence" value="ECO:0007669"/>
    <property type="project" value="TreeGrafter"/>
</dbReference>
<dbReference type="OrthoDB" id="162895at2"/>
<proteinExistence type="predicted"/>
<dbReference type="Gene3D" id="1.10.260.40">
    <property type="entry name" value="lambda repressor-like DNA-binding domains"/>
    <property type="match status" value="2"/>
</dbReference>
<dbReference type="CDD" id="cd00093">
    <property type="entry name" value="HTH_XRE"/>
    <property type="match status" value="2"/>
</dbReference>
<gene>
    <name evidence="3" type="ORF">ADN01_17230</name>
</gene>
<dbReference type="Proteomes" id="UP000050501">
    <property type="component" value="Unassembled WGS sequence"/>
</dbReference>
<sequence>MNRQQTILKLRTHRLAVLLIDARQANRRTFEECAQAMGVSVEEYQSYEAAQAAPSLPALEALAFYLNLPLEHFWSQTTLSAQAAAPSDQVRKLRGLRNRAIGARLRQRRTQLEMGTEALAEKLSMPIENVDTFESGQNSIPLPQLELIAEALGLPIQELFDQHGPIGEWRTERELNEKFAQLPAKMKDFVSKPVNRPYLELAMRLSELSVEKLRTVAESLLEITY</sequence>
<protein>
    <recommendedName>
        <fullName evidence="2">HTH cro/C1-type domain-containing protein</fullName>
    </recommendedName>
</protein>
<feature type="domain" description="HTH cro/C1-type" evidence="2">
    <location>
        <begin position="19"/>
        <end position="73"/>
    </location>
</feature>
<dbReference type="AlphaFoldDB" id="A0A0P6X5Y5"/>
<keyword evidence="4" id="KW-1185">Reference proteome</keyword>
<accession>A0A0P6X5Y5</accession>
<organism evidence="3 4">
    <name type="scientific">Levilinea saccharolytica</name>
    <dbReference type="NCBI Taxonomy" id="229921"/>
    <lineage>
        <taxon>Bacteria</taxon>
        <taxon>Bacillati</taxon>
        <taxon>Chloroflexota</taxon>
        <taxon>Anaerolineae</taxon>
        <taxon>Anaerolineales</taxon>
        <taxon>Anaerolineaceae</taxon>
        <taxon>Levilinea</taxon>
    </lineage>
</organism>
<dbReference type="STRING" id="229921.ADN01_17230"/>
<dbReference type="PANTHER" id="PTHR46797">
    <property type="entry name" value="HTH-TYPE TRANSCRIPTIONAL REGULATOR"/>
    <property type="match status" value="1"/>
</dbReference>
<dbReference type="RefSeq" id="WP_062417529.1">
    <property type="nucleotide sequence ID" value="NZ_DF967974.1"/>
</dbReference>
<dbReference type="InterPro" id="IPR010982">
    <property type="entry name" value="Lambda_DNA-bd_dom_sf"/>
</dbReference>